<sequence length="349" mass="41999">MKHIELLNLICKHRKIIDLAYKQKKLLSVPEPLVEIGLFNKIGGFYYINEIYLNFVDTLLSRADLSYIAEDFEKEFRKLLEYKNEYQFKKTSVLYDLIISLVTKIYQGMKNRDKRVLALIENFEKDEESNLDFLINEAKKILLDIEEIMQKNETIYNLFEEFLKFQEFENLIKDILVDITALNQNIDSYLKRLREFITQTEKKRRFNQKLFKIANMILNEDVKIDNFLTTKKFVNKQKIEVFPDSAYMDYEKAVKVIGKFTKEKKVKKSKVKKDIKEVIELINLKQLLEYIKGSDDIFKSIIEYLPRIDRELINESVRVFVYILNHYDREIEYKKGYNEYNVRIVKWKA</sequence>
<dbReference type="RefSeq" id="WP_096258618.1">
    <property type="nucleotide sequence ID" value="NZ_BDME01000001.1"/>
</dbReference>
<dbReference type="OrthoDB" id="5373186at2"/>
<name>A0A292YEE5_9BACT</name>
<dbReference type="EMBL" id="BDME01000001">
    <property type="protein sequence ID" value="GAX87484.1"/>
    <property type="molecule type" value="Genomic_DNA"/>
</dbReference>
<keyword evidence="2" id="KW-1185">Reference proteome</keyword>
<comment type="caution">
    <text evidence="1">The sequence shown here is derived from an EMBL/GenBank/DDBJ whole genome shotgun (WGS) entry which is preliminary data.</text>
</comment>
<gene>
    <name evidence="1" type="ORF">LNAT_P0780</name>
</gene>
<protein>
    <submittedName>
        <fullName evidence="1">Uncharacterized protein</fullName>
    </submittedName>
</protein>
<dbReference type="AlphaFoldDB" id="A0A292YEE5"/>
<organism evidence="1 2">
    <name type="scientific">Lebetimonas natsushimae</name>
    <dbReference type="NCBI Taxonomy" id="1936991"/>
    <lineage>
        <taxon>Bacteria</taxon>
        <taxon>Pseudomonadati</taxon>
        <taxon>Campylobacterota</taxon>
        <taxon>Epsilonproteobacteria</taxon>
        <taxon>Nautiliales</taxon>
        <taxon>Nautiliaceae</taxon>
        <taxon>Lebetimonas</taxon>
    </lineage>
</organism>
<reference evidence="1 2" key="1">
    <citation type="journal article" date="2017" name="Syst. Appl. Microbiol.">
        <title>Lebetimonas natsushimae sp. nov., a novel strictly anaerobic, moderately thermophilic chemoautotroph isolated from a deep-sea hydrothermal vent polychaete nest in the Mid-Okinawa Trough.</title>
        <authorList>
            <person name="Nagata R."/>
            <person name="Takaki Y."/>
            <person name="Tame A."/>
            <person name="Nunoura T."/>
            <person name="Muto H."/>
            <person name="Mino S."/>
            <person name="Sawayama S."/>
            <person name="Takai K."/>
            <person name="Nakagawa S."/>
        </authorList>
    </citation>
    <scope>NUCLEOTIDE SEQUENCE [LARGE SCALE GENOMIC DNA]</scope>
    <source>
        <strain evidence="1 2">HS1857</strain>
    </source>
</reference>
<proteinExistence type="predicted"/>
<accession>A0A292YEE5</accession>
<dbReference type="Proteomes" id="UP000217944">
    <property type="component" value="Unassembled WGS sequence"/>
</dbReference>
<evidence type="ECO:0000313" key="1">
    <source>
        <dbReference type="EMBL" id="GAX87484.1"/>
    </source>
</evidence>
<evidence type="ECO:0000313" key="2">
    <source>
        <dbReference type="Proteomes" id="UP000217944"/>
    </source>
</evidence>